<feature type="compositionally biased region" description="Polar residues" evidence="1">
    <location>
        <begin position="1"/>
        <end position="11"/>
    </location>
</feature>
<evidence type="ECO:0000313" key="3">
    <source>
        <dbReference type="Proteomes" id="UP000784919"/>
    </source>
</evidence>
<proteinExistence type="predicted"/>
<dbReference type="Proteomes" id="UP000784919">
    <property type="component" value="Unassembled WGS sequence"/>
</dbReference>
<gene>
    <name evidence="2" type="ORF">E4U56_005344</name>
</gene>
<dbReference type="EMBL" id="SRPS01000377">
    <property type="protein sequence ID" value="KAG5958699.1"/>
    <property type="molecule type" value="Genomic_DNA"/>
</dbReference>
<comment type="caution">
    <text evidence="2">The sequence shown here is derived from an EMBL/GenBank/DDBJ whole genome shotgun (WGS) entry which is preliminary data.</text>
</comment>
<evidence type="ECO:0000313" key="2">
    <source>
        <dbReference type="EMBL" id="KAG5958699.1"/>
    </source>
</evidence>
<dbReference type="OrthoDB" id="4167490at2759"/>
<organism evidence="2 3">
    <name type="scientific">Claviceps arundinis</name>
    <dbReference type="NCBI Taxonomy" id="1623583"/>
    <lineage>
        <taxon>Eukaryota</taxon>
        <taxon>Fungi</taxon>
        <taxon>Dikarya</taxon>
        <taxon>Ascomycota</taxon>
        <taxon>Pezizomycotina</taxon>
        <taxon>Sordariomycetes</taxon>
        <taxon>Hypocreomycetidae</taxon>
        <taxon>Hypocreales</taxon>
        <taxon>Clavicipitaceae</taxon>
        <taxon>Claviceps</taxon>
    </lineage>
</organism>
<reference evidence="2" key="1">
    <citation type="journal article" date="2020" name="bioRxiv">
        <title>Whole genome comparisons of ergot fungi reveals the divergence and evolution of species within the genus Claviceps are the result of varying mechanisms driving genome evolution and host range expansion.</title>
        <authorList>
            <person name="Wyka S.A."/>
            <person name="Mondo S.J."/>
            <person name="Liu M."/>
            <person name="Dettman J."/>
            <person name="Nalam V."/>
            <person name="Broders K.D."/>
        </authorList>
    </citation>
    <scope>NUCLEOTIDE SEQUENCE</scope>
    <source>
        <strain evidence="2">CCC 1102</strain>
    </source>
</reference>
<dbReference type="AlphaFoldDB" id="A0A9P7MLV0"/>
<feature type="region of interest" description="Disordered" evidence="1">
    <location>
        <begin position="1"/>
        <end position="20"/>
    </location>
</feature>
<protein>
    <submittedName>
        <fullName evidence="2">Uncharacterized protein</fullName>
    </submittedName>
</protein>
<accession>A0A9P7MLV0</accession>
<sequence>MASPPGTNVTPLQARETRKRALSMSTAHDLAVDDPQNHKKIQQPVASVDTRCSLSSRPSLQNLPLELLESIFLYSTNFALPRSSPLLGAKLSGKATLLRLFMVGFHDTWDRRFGIPVEEAQVSNFPKLPDNDISLQSDLLSMPWVDIDFILEAQQIWADKYARGRCYRHYVTEGLGTQDLYEKNVHARDRYLQHVRQHQEESWTFDARACFEADYERALQFPPAMEKFSLNSLWGSADVHTKVRIPVDLITGPWDEEKKRRLFWLVRAGAYVMDPRTKDSWKVRLAGLEATVITPEKPDPLVLKCLITPIIWIGLPPDAMHNRIVMMCRRIARGVDTQDMIQMLQFLVRAMHCDLKFMTDYGDEDEDADFDKDDEFYDKLYNELVEEGVEYEGWGSS</sequence>
<evidence type="ECO:0000256" key="1">
    <source>
        <dbReference type="SAM" id="MobiDB-lite"/>
    </source>
</evidence>
<name>A0A9P7MLV0_9HYPO</name>